<protein>
    <submittedName>
        <fullName evidence="3">Membrane protein (TIGR02234 family)</fullName>
    </submittedName>
</protein>
<reference evidence="3 4" key="1">
    <citation type="submission" date="2023-07" db="EMBL/GenBank/DDBJ databases">
        <title>Sequencing the genomes of 1000 actinobacteria strains.</title>
        <authorList>
            <person name="Klenk H.-P."/>
        </authorList>
    </citation>
    <scope>NUCLEOTIDE SEQUENCE [LARGE SCALE GENOMIC DNA]</scope>
    <source>
        <strain evidence="3 4">DSM 22966</strain>
    </source>
</reference>
<dbReference type="Pfam" id="PF09534">
    <property type="entry name" value="Trp_oprn_chp"/>
    <property type="match status" value="1"/>
</dbReference>
<evidence type="ECO:0000313" key="3">
    <source>
        <dbReference type="EMBL" id="MDR7347077.1"/>
    </source>
</evidence>
<gene>
    <name evidence="3" type="ORF">J2S62_001334</name>
</gene>
<comment type="caution">
    <text evidence="3">The sequence shown here is derived from an EMBL/GenBank/DDBJ whole genome shotgun (WGS) entry which is preliminary data.</text>
</comment>
<dbReference type="InterPro" id="IPR019051">
    <property type="entry name" value="Trp_biosyn_TM_oprn/chp"/>
</dbReference>
<feature type="compositionally biased region" description="Basic and acidic residues" evidence="1">
    <location>
        <begin position="173"/>
        <end position="190"/>
    </location>
</feature>
<keyword evidence="2" id="KW-0812">Transmembrane</keyword>
<name>A0ABU2B0D8_9MICC</name>
<feature type="transmembrane region" description="Helical" evidence="2">
    <location>
        <begin position="88"/>
        <end position="109"/>
    </location>
</feature>
<dbReference type="RefSeq" id="WP_310172832.1">
    <property type="nucleotide sequence ID" value="NZ_BAABHE010000002.1"/>
</dbReference>
<organism evidence="3 4">
    <name type="scientific">Enteractinococcus fodinae</name>
    <dbReference type="NCBI Taxonomy" id="684663"/>
    <lineage>
        <taxon>Bacteria</taxon>
        <taxon>Bacillati</taxon>
        <taxon>Actinomycetota</taxon>
        <taxon>Actinomycetes</taxon>
        <taxon>Micrococcales</taxon>
        <taxon>Micrococcaceae</taxon>
    </lineage>
</organism>
<keyword evidence="2" id="KW-1133">Transmembrane helix</keyword>
<dbReference type="Proteomes" id="UP001183794">
    <property type="component" value="Unassembled WGS sequence"/>
</dbReference>
<proteinExistence type="predicted"/>
<evidence type="ECO:0000256" key="1">
    <source>
        <dbReference type="SAM" id="MobiDB-lite"/>
    </source>
</evidence>
<keyword evidence="4" id="KW-1185">Reference proteome</keyword>
<feature type="transmembrane region" description="Helical" evidence="2">
    <location>
        <begin position="140"/>
        <end position="163"/>
    </location>
</feature>
<evidence type="ECO:0000256" key="2">
    <source>
        <dbReference type="SAM" id="Phobius"/>
    </source>
</evidence>
<sequence>MTTPQPSEVTESPVRPTRSMTVLILLLGGVLALIGATQTWVTATGFEAAHIDLVQLSGQEASPVITAMALVSIAAGAALSIARRIGRWIIGILAILAAVTMGWATINVITNPLSAVALKIAETTGTTGFDEPGAQLEVSALPWLTVAGAVITVLGGLIALIVGRRWPVGKTKKYDVGEQQQPHRADRDGQLDEIDTWDELSRGEDPT</sequence>
<dbReference type="EMBL" id="JAVDYJ010000001">
    <property type="protein sequence ID" value="MDR7347077.1"/>
    <property type="molecule type" value="Genomic_DNA"/>
</dbReference>
<evidence type="ECO:0000313" key="4">
    <source>
        <dbReference type="Proteomes" id="UP001183794"/>
    </source>
</evidence>
<feature type="region of interest" description="Disordered" evidence="1">
    <location>
        <begin position="173"/>
        <end position="207"/>
    </location>
</feature>
<accession>A0ABU2B0D8</accession>
<feature type="transmembrane region" description="Helical" evidence="2">
    <location>
        <begin position="61"/>
        <end position="81"/>
    </location>
</feature>
<feature type="transmembrane region" description="Helical" evidence="2">
    <location>
        <begin position="21"/>
        <end position="41"/>
    </location>
</feature>
<keyword evidence="2" id="KW-0472">Membrane</keyword>